<comment type="similarity">
    <text evidence="2">Belongs to the peptidase S1 family.</text>
</comment>
<reference evidence="11 12" key="1">
    <citation type="submission" date="2020-11" db="EMBL/GenBank/DDBJ databases">
        <authorList>
            <person name="Wallbank WR R."/>
            <person name="Pardo Diaz C."/>
            <person name="Kozak K."/>
            <person name="Martin S."/>
            <person name="Jiggins C."/>
            <person name="Moest M."/>
            <person name="Warren A I."/>
            <person name="Generalovic N T."/>
            <person name="Byers J.R.P. K."/>
            <person name="Montejo-Kovacevich G."/>
            <person name="Yen C E."/>
        </authorList>
    </citation>
    <scope>NUCLEOTIDE SEQUENCE [LARGE SCALE GENOMIC DNA]</scope>
</reference>
<feature type="signal peptide" evidence="9">
    <location>
        <begin position="1"/>
        <end position="16"/>
    </location>
</feature>
<sequence>MKAIILLLVFIRLCLAKQLAEPSDLNKVDPMLEDLLRNENLINQRISAGVASGDLRENDYMPDALKDLIMQKMAKMPGDMGWNRVFGGQVAPRGAYPHQVGMSLMTANGGSSWCGGSVLSETYVLTAAHCLDNVYMASMIFGAHDRMNSAEPGRVTQTVTRANFIVHRGWNPQNMLNDIALIRLNQRLQFTNLIKPISILSSPYESYEGQTAIVSGWGHYDATSQLARHLRHAQSVVANNALCQQYFGHFITNNNVCLDGSRGQGACNGDSGGPLINTKGQLIGLVSFGSGQGCDRRWPTVYTKIASYKTWITQNSGIRFV</sequence>
<dbReference type="EMBL" id="LR899012">
    <property type="protein sequence ID" value="CAD7087229.1"/>
    <property type="molecule type" value="Genomic_DNA"/>
</dbReference>
<dbReference type="PROSITE" id="PS00134">
    <property type="entry name" value="TRYPSIN_HIS"/>
    <property type="match status" value="1"/>
</dbReference>
<dbReference type="PRINTS" id="PR00722">
    <property type="entry name" value="CHYMOTRYPSIN"/>
</dbReference>
<evidence type="ECO:0000313" key="12">
    <source>
        <dbReference type="Proteomes" id="UP000594454"/>
    </source>
</evidence>
<dbReference type="InterPro" id="IPR033116">
    <property type="entry name" value="TRYPSIN_SER"/>
</dbReference>
<organism evidence="11 12">
    <name type="scientific">Hermetia illucens</name>
    <name type="common">Black soldier fly</name>
    <dbReference type="NCBI Taxonomy" id="343691"/>
    <lineage>
        <taxon>Eukaryota</taxon>
        <taxon>Metazoa</taxon>
        <taxon>Ecdysozoa</taxon>
        <taxon>Arthropoda</taxon>
        <taxon>Hexapoda</taxon>
        <taxon>Insecta</taxon>
        <taxon>Pterygota</taxon>
        <taxon>Neoptera</taxon>
        <taxon>Endopterygota</taxon>
        <taxon>Diptera</taxon>
        <taxon>Brachycera</taxon>
        <taxon>Stratiomyomorpha</taxon>
        <taxon>Stratiomyidae</taxon>
        <taxon>Hermetiinae</taxon>
        <taxon>Hermetia</taxon>
    </lineage>
</organism>
<dbReference type="InterPro" id="IPR018114">
    <property type="entry name" value="TRYPSIN_HIS"/>
</dbReference>
<evidence type="ECO:0000256" key="4">
    <source>
        <dbReference type="ARBA" id="ARBA00022670"/>
    </source>
</evidence>
<keyword evidence="12" id="KW-1185">Reference proteome</keyword>
<evidence type="ECO:0000256" key="2">
    <source>
        <dbReference type="ARBA" id="ARBA00007664"/>
    </source>
</evidence>
<dbReference type="AlphaFoldDB" id="A0A7R8YWD4"/>
<dbReference type="CDD" id="cd00190">
    <property type="entry name" value="Tryp_SPc"/>
    <property type="match status" value="1"/>
</dbReference>
<feature type="domain" description="Peptidase S1" evidence="10">
    <location>
        <begin position="85"/>
        <end position="317"/>
    </location>
</feature>
<dbReference type="FunFam" id="2.40.10.10:FF:000034">
    <property type="entry name" value="Eupolytin"/>
    <property type="match status" value="1"/>
</dbReference>
<dbReference type="PANTHER" id="PTHR24276:SF91">
    <property type="entry name" value="AT26814P-RELATED"/>
    <property type="match status" value="1"/>
</dbReference>
<feature type="chain" id="PRO_5031153551" description="Peptidase S1 domain-containing protein" evidence="9">
    <location>
        <begin position="17"/>
        <end position="321"/>
    </location>
</feature>
<dbReference type="GO" id="GO:0004252">
    <property type="term" value="F:serine-type endopeptidase activity"/>
    <property type="evidence" value="ECO:0007669"/>
    <property type="project" value="InterPro"/>
</dbReference>
<keyword evidence="4 8" id="KW-0645">Protease</keyword>
<evidence type="ECO:0000313" key="11">
    <source>
        <dbReference type="EMBL" id="CAD7087229.1"/>
    </source>
</evidence>
<keyword evidence="7" id="KW-1015">Disulfide bond</keyword>
<accession>A0A7R8YWD4</accession>
<dbReference type="GO" id="GO:0006508">
    <property type="term" value="P:proteolysis"/>
    <property type="evidence" value="ECO:0007669"/>
    <property type="project" value="UniProtKB-KW"/>
</dbReference>
<dbReference type="OMA" id="RENDYMP"/>
<dbReference type="SUPFAM" id="SSF50494">
    <property type="entry name" value="Trypsin-like serine proteases"/>
    <property type="match status" value="1"/>
</dbReference>
<dbReference type="InterPro" id="IPR009003">
    <property type="entry name" value="Peptidase_S1_PA"/>
</dbReference>
<proteinExistence type="inferred from homology"/>
<dbReference type="PANTHER" id="PTHR24276">
    <property type="entry name" value="POLYSERASE-RELATED"/>
    <property type="match status" value="1"/>
</dbReference>
<evidence type="ECO:0000256" key="6">
    <source>
        <dbReference type="ARBA" id="ARBA00022825"/>
    </source>
</evidence>
<dbReference type="Gene3D" id="2.40.10.10">
    <property type="entry name" value="Trypsin-like serine proteases"/>
    <property type="match status" value="2"/>
</dbReference>
<evidence type="ECO:0000256" key="7">
    <source>
        <dbReference type="ARBA" id="ARBA00023157"/>
    </source>
</evidence>
<evidence type="ECO:0000256" key="9">
    <source>
        <dbReference type="SAM" id="SignalP"/>
    </source>
</evidence>
<dbReference type="OrthoDB" id="5565075at2759"/>
<dbReference type="InterPro" id="IPR050430">
    <property type="entry name" value="Peptidase_S1"/>
</dbReference>
<dbReference type="PROSITE" id="PS50240">
    <property type="entry name" value="TRYPSIN_DOM"/>
    <property type="match status" value="1"/>
</dbReference>
<dbReference type="Pfam" id="PF00089">
    <property type="entry name" value="Trypsin"/>
    <property type="match status" value="1"/>
</dbReference>
<keyword evidence="3" id="KW-0964">Secreted</keyword>
<evidence type="ECO:0000256" key="1">
    <source>
        <dbReference type="ARBA" id="ARBA00004613"/>
    </source>
</evidence>
<evidence type="ECO:0000256" key="3">
    <source>
        <dbReference type="ARBA" id="ARBA00022525"/>
    </source>
</evidence>
<comment type="subcellular location">
    <subcellularLocation>
        <location evidence="1">Secreted</location>
    </subcellularLocation>
</comment>
<gene>
    <name evidence="11" type="ORF">HERILL_LOCUS9949</name>
</gene>
<evidence type="ECO:0000256" key="5">
    <source>
        <dbReference type="ARBA" id="ARBA00022801"/>
    </source>
</evidence>
<evidence type="ECO:0000259" key="10">
    <source>
        <dbReference type="PROSITE" id="PS50240"/>
    </source>
</evidence>
<dbReference type="PROSITE" id="PS00135">
    <property type="entry name" value="TRYPSIN_SER"/>
    <property type="match status" value="1"/>
</dbReference>
<keyword evidence="5 8" id="KW-0378">Hydrolase</keyword>
<evidence type="ECO:0000256" key="8">
    <source>
        <dbReference type="RuleBase" id="RU363034"/>
    </source>
</evidence>
<dbReference type="SMART" id="SM00020">
    <property type="entry name" value="Tryp_SPc"/>
    <property type="match status" value="1"/>
</dbReference>
<dbReference type="InParanoid" id="A0A7R8YWD4"/>
<keyword evidence="6 8" id="KW-0720">Serine protease</keyword>
<dbReference type="InterPro" id="IPR001254">
    <property type="entry name" value="Trypsin_dom"/>
</dbReference>
<keyword evidence="9" id="KW-0732">Signal</keyword>
<dbReference type="GO" id="GO:0005576">
    <property type="term" value="C:extracellular region"/>
    <property type="evidence" value="ECO:0007669"/>
    <property type="project" value="UniProtKB-SubCell"/>
</dbReference>
<dbReference type="InterPro" id="IPR001314">
    <property type="entry name" value="Peptidase_S1A"/>
</dbReference>
<protein>
    <recommendedName>
        <fullName evidence="10">Peptidase S1 domain-containing protein</fullName>
    </recommendedName>
</protein>
<name>A0A7R8YWD4_HERIL</name>
<dbReference type="Proteomes" id="UP000594454">
    <property type="component" value="Chromosome 4"/>
</dbReference>
<dbReference type="InterPro" id="IPR043504">
    <property type="entry name" value="Peptidase_S1_PA_chymotrypsin"/>
</dbReference>